<reference evidence="2 3" key="1">
    <citation type="journal article" date="2015" name="PLoS Pathog.">
        <title>Leptomonas seymouri: Adaptations to the Dixenous Life Cycle Analyzed by Genome Sequencing, Transcriptome Profiling and Co-infection with Leishmania donovani.</title>
        <authorList>
            <person name="Kraeva N."/>
            <person name="Butenko A."/>
            <person name="Hlavacova J."/>
            <person name="Kostygov A."/>
            <person name="Myskova J."/>
            <person name="Grybchuk D."/>
            <person name="Lestinova T."/>
            <person name="Votypka J."/>
            <person name="Volf P."/>
            <person name="Opperdoes F."/>
            <person name="Flegontov P."/>
            <person name="Lukes J."/>
            <person name="Yurchenko V."/>
        </authorList>
    </citation>
    <scope>NUCLEOTIDE SEQUENCE [LARGE SCALE GENOMIC DNA]</scope>
    <source>
        <strain evidence="2 3">ATCC 30220</strain>
    </source>
</reference>
<feature type="region of interest" description="Disordered" evidence="1">
    <location>
        <begin position="963"/>
        <end position="1104"/>
    </location>
</feature>
<dbReference type="VEuPathDB" id="TriTrypDB:Lsey_0250_0010"/>
<feature type="compositionally biased region" description="Basic and acidic residues" evidence="1">
    <location>
        <begin position="30"/>
        <end position="54"/>
    </location>
</feature>
<feature type="compositionally biased region" description="Basic residues" evidence="1">
    <location>
        <begin position="872"/>
        <end position="882"/>
    </location>
</feature>
<dbReference type="EMBL" id="LJSK01000250">
    <property type="protein sequence ID" value="KPI84537.1"/>
    <property type="molecule type" value="Genomic_DNA"/>
</dbReference>
<organism evidence="2 3">
    <name type="scientific">Leptomonas seymouri</name>
    <dbReference type="NCBI Taxonomy" id="5684"/>
    <lineage>
        <taxon>Eukaryota</taxon>
        <taxon>Discoba</taxon>
        <taxon>Euglenozoa</taxon>
        <taxon>Kinetoplastea</taxon>
        <taxon>Metakinetoplastina</taxon>
        <taxon>Trypanosomatida</taxon>
        <taxon>Trypanosomatidae</taxon>
        <taxon>Leishmaniinae</taxon>
        <taxon>Leptomonas</taxon>
    </lineage>
</organism>
<proteinExistence type="predicted"/>
<feature type="compositionally biased region" description="Basic and acidic residues" evidence="1">
    <location>
        <begin position="999"/>
        <end position="1014"/>
    </location>
</feature>
<sequence>MSTPPLPPSLDRADDSESTSSTFYQTASSREAHSHTHLDAARREPSKDSAEHASMDSGLVRQERGSTRKNHNSERPVRDTKRPTSIFVQHRASSVSYTHKALNMQQQQPKRESATNSHPNSGPIATPPNTATPTSSVPARPPSPPTAASSSSSDAPELTQGSRTTKSDSVTSSQYLYVIQRDLEALVQLQQQQLLDKLENDLQRQQQQQPKQAIAALNVESKMQLRSIDSVKRAFTQSTAHLRPPPPMPVVAAALQAADVASHGTGSSSLLRGHAAGGGDDVQATARSAHIAALPPPPPSSSPIPASLVEYHAYLTQLEHQQRQHYEVLQRQRKLQRKEEMERETAQRSAHTRSSPLNGEAGSAVAGSTPPRQRIGAASAGGAAGGSAEALAQRERRDRSPPLALMWRAMRHRGAAQMGGRSGGAAEGVTSHRWGGAYTDDDEEHEERDSLENQHAPPAPQQRSVLRRGSTTSDKGSRTTPRSAAIETAAKPLHVRSTSAGDGGDDGRRHSSVRLGTSPSPHLNHTSGQASLPSSTNRPRHATLQAHSDEKMRLRSSEAAKNSSTSRKHSCKAQRASLESAPLLLQQRQRLIAPQLYKAVEGALTNDVPAASLSVVSPIKPVSSLLEHELNELGLQNTDGFRLRAAASNPSGATPSSSPVEAFADALLLDTRGSPAGGHGGQPVAATAALLSVLPQRATPLPTRSTATAGAATTTTTMVGGTAAIHEPIAFSISPSGLVTPLNVDQHSGGNSRQANGNIASLAQQQQQQLKNMSANTNYSNARKTAAADYAAVASITTMSIPQSPDRDANGAETTAIGPAVAADATPLPTSATQHPSEGTQHCTEGDTDRDVLLSYHKGIGQHMLCGGQRERRGHHHHHNRRRSCEGISSMIPEHGTGTSRSSRYRTNSTGTGGGGGGGNRSRRQRRQQQAGLRDWSVKYDVEEEHDGANESGAAAAWAVGEEDWQPQPRSHRAPRHRNSGEHHVMITTDDGPVGPSKRVSEDAAGKGGGERVWQRQRSQTAGAALHSSQNASTDQHRAGSHNICGRASKRPWSSVKASISPASHRGKSLEQTTAERATSPPPTGAPSHPHAHHHPPSSSPSAAAVWHDVKRMWAPGPAPPGPFAPAYRYLPRSLTAYMPDSVATPSASSLLLLHQPPTPPGSPTPLRDPPANAHRQTTADSPNAAGAIGAAVKSGRPNGPAGDAVGSVDAPAAVAVAAAVLAAAHHPLPPASAAGGTTATSPTAPPSPPPPASRAQPARVRPPTSQQPSAALPVAAAPLFFMTDSLIGAALQDVLPVCRARQREVAREVDRRRYQLTPIAPSSTA</sequence>
<feature type="region of interest" description="Disordered" evidence="1">
    <location>
        <begin position="822"/>
        <end position="846"/>
    </location>
</feature>
<feature type="compositionally biased region" description="Gly residues" evidence="1">
    <location>
        <begin position="911"/>
        <end position="920"/>
    </location>
</feature>
<feature type="region of interest" description="Disordered" evidence="1">
    <location>
        <begin position="1"/>
        <end position="172"/>
    </location>
</feature>
<dbReference type="OrthoDB" id="267647at2759"/>
<evidence type="ECO:0000313" key="3">
    <source>
        <dbReference type="Proteomes" id="UP000038009"/>
    </source>
</evidence>
<feature type="compositionally biased region" description="Polar residues" evidence="1">
    <location>
        <begin position="18"/>
        <end position="29"/>
    </location>
</feature>
<feature type="compositionally biased region" description="Pro residues" evidence="1">
    <location>
        <begin position="1157"/>
        <end position="1169"/>
    </location>
</feature>
<gene>
    <name evidence="2" type="ORF">ABL78_6399</name>
</gene>
<dbReference type="Proteomes" id="UP000038009">
    <property type="component" value="Unassembled WGS sequence"/>
</dbReference>
<feature type="region of interest" description="Disordered" evidence="1">
    <location>
        <begin position="1152"/>
        <end position="1184"/>
    </location>
</feature>
<feature type="compositionally biased region" description="Low complexity" evidence="1">
    <location>
        <begin position="376"/>
        <end position="391"/>
    </location>
</feature>
<feature type="compositionally biased region" description="Basic and acidic residues" evidence="1">
    <location>
        <begin position="61"/>
        <end position="82"/>
    </location>
</feature>
<feature type="compositionally biased region" description="Polar residues" evidence="1">
    <location>
        <begin position="159"/>
        <end position="172"/>
    </location>
</feature>
<feature type="compositionally biased region" description="Polar residues" evidence="1">
    <location>
        <begin position="347"/>
        <end position="357"/>
    </location>
</feature>
<name>A0A0N0P485_LEPSE</name>
<evidence type="ECO:0000313" key="2">
    <source>
        <dbReference type="EMBL" id="KPI84537.1"/>
    </source>
</evidence>
<feature type="compositionally biased region" description="Basic and acidic residues" evidence="1">
    <location>
        <begin position="337"/>
        <end position="346"/>
    </location>
</feature>
<feature type="compositionally biased region" description="Low complexity" evidence="1">
    <location>
        <begin position="146"/>
        <end position="156"/>
    </location>
</feature>
<feature type="compositionally biased region" description="Low complexity" evidence="1">
    <location>
        <begin position="896"/>
        <end position="910"/>
    </location>
</feature>
<keyword evidence="3" id="KW-1185">Reference proteome</keyword>
<feature type="compositionally biased region" description="Low complexity" evidence="1">
    <location>
        <begin position="1254"/>
        <end position="1271"/>
    </location>
</feature>
<feature type="region of interest" description="Disordered" evidence="1">
    <location>
        <begin position="867"/>
        <end position="937"/>
    </location>
</feature>
<feature type="compositionally biased region" description="Polar residues" evidence="1">
    <location>
        <begin position="91"/>
        <end position="120"/>
    </location>
</feature>
<feature type="compositionally biased region" description="Low complexity" evidence="1">
    <location>
        <begin position="1232"/>
        <end position="1243"/>
    </location>
</feature>
<feature type="region of interest" description="Disordered" evidence="1">
    <location>
        <begin position="325"/>
        <end position="400"/>
    </location>
</feature>
<comment type="caution">
    <text evidence="2">The sequence shown here is derived from an EMBL/GenBank/DDBJ whole genome shotgun (WGS) entry which is preliminary data.</text>
</comment>
<feature type="compositionally biased region" description="Polar residues" evidence="1">
    <location>
        <begin position="461"/>
        <end position="482"/>
    </location>
</feature>
<feature type="compositionally biased region" description="Low complexity" evidence="1">
    <location>
        <begin position="127"/>
        <end position="138"/>
    </location>
</feature>
<feature type="compositionally biased region" description="Basic and acidic residues" evidence="1">
    <location>
        <begin position="547"/>
        <end position="558"/>
    </location>
</feature>
<feature type="compositionally biased region" description="Polar residues" evidence="1">
    <location>
        <begin position="828"/>
        <end position="843"/>
    </location>
</feature>
<accession>A0A0N0P485</accession>
<protein>
    <submittedName>
        <fullName evidence="2">Uncharacterized protein</fullName>
    </submittedName>
</protein>
<feature type="region of interest" description="Disordered" evidence="1">
    <location>
        <begin position="1232"/>
        <end position="1271"/>
    </location>
</feature>
<feature type="compositionally biased region" description="Polar residues" evidence="1">
    <location>
        <begin position="1016"/>
        <end position="1034"/>
    </location>
</feature>
<feature type="compositionally biased region" description="Polar residues" evidence="1">
    <location>
        <begin position="515"/>
        <end position="537"/>
    </location>
</feature>
<feature type="region of interest" description="Disordered" evidence="1">
    <location>
        <begin position="414"/>
        <end position="574"/>
    </location>
</feature>
<dbReference type="OMA" id="YQRYLMQ"/>
<evidence type="ECO:0000256" key="1">
    <source>
        <dbReference type="SAM" id="MobiDB-lite"/>
    </source>
</evidence>
<feature type="compositionally biased region" description="Pro residues" evidence="1">
    <location>
        <begin position="1244"/>
        <end position="1253"/>
    </location>
</feature>